<dbReference type="Proteomes" id="UP000677228">
    <property type="component" value="Unassembled WGS sequence"/>
</dbReference>
<evidence type="ECO:0000313" key="1">
    <source>
        <dbReference type="EMBL" id="CAF0813737.1"/>
    </source>
</evidence>
<evidence type="ECO:0000313" key="5">
    <source>
        <dbReference type="Proteomes" id="UP000663829"/>
    </source>
</evidence>
<evidence type="ECO:0000313" key="3">
    <source>
        <dbReference type="EMBL" id="CAF3597633.1"/>
    </source>
</evidence>
<comment type="caution">
    <text evidence="2">The sequence shown here is derived from an EMBL/GenBank/DDBJ whole genome shotgun (WGS) entry which is preliminary data.</text>
</comment>
<dbReference type="EMBL" id="CAJNOK010001473">
    <property type="protein sequence ID" value="CAF0813737.1"/>
    <property type="molecule type" value="Genomic_DNA"/>
</dbReference>
<keyword evidence="5" id="KW-1185">Reference proteome</keyword>
<dbReference type="Proteomes" id="UP000681722">
    <property type="component" value="Unassembled WGS sequence"/>
</dbReference>
<reference evidence="2" key="1">
    <citation type="submission" date="2021-02" db="EMBL/GenBank/DDBJ databases">
        <authorList>
            <person name="Nowell W R."/>
        </authorList>
    </citation>
    <scope>NUCLEOTIDE SEQUENCE</scope>
</reference>
<feature type="non-terminal residue" evidence="2">
    <location>
        <position position="1"/>
    </location>
</feature>
<sequence length="73" mass="8410">ERELLTVDNPHTATSSTPKFQVGSDIFYRTSSLKSQTAPRTNETYYKQYYGGDNEYEQYDSVHGDKFLFSTVV</sequence>
<dbReference type="Proteomes" id="UP000682733">
    <property type="component" value="Unassembled WGS sequence"/>
</dbReference>
<gene>
    <name evidence="2" type="ORF">GPM918_LOCUS31160</name>
    <name evidence="1" type="ORF">OVA965_LOCUS5281</name>
    <name evidence="4" type="ORF">SRO942_LOCUS31795</name>
    <name evidence="3" type="ORF">TMI583_LOCUS5279</name>
</gene>
<evidence type="ECO:0000313" key="2">
    <source>
        <dbReference type="EMBL" id="CAF1356369.1"/>
    </source>
</evidence>
<dbReference type="EMBL" id="CAJNOQ010015156">
    <property type="protein sequence ID" value="CAF1356369.1"/>
    <property type="molecule type" value="Genomic_DNA"/>
</dbReference>
<organism evidence="2 5">
    <name type="scientific">Didymodactylos carnosus</name>
    <dbReference type="NCBI Taxonomy" id="1234261"/>
    <lineage>
        <taxon>Eukaryota</taxon>
        <taxon>Metazoa</taxon>
        <taxon>Spiralia</taxon>
        <taxon>Gnathifera</taxon>
        <taxon>Rotifera</taxon>
        <taxon>Eurotatoria</taxon>
        <taxon>Bdelloidea</taxon>
        <taxon>Philodinida</taxon>
        <taxon>Philodinidae</taxon>
        <taxon>Didymodactylos</taxon>
    </lineage>
</organism>
<proteinExistence type="predicted"/>
<dbReference type="EMBL" id="CAJOBA010001473">
    <property type="protein sequence ID" value="CAF3597633.1"/>
    <property type="molecule type" value="Genomic_DNA"/>
</dbReference>
<evidence type="ECO:0000313" key="4">
    <source>
        <dbReference type="EMBL" id="CAF4230433.1"/>
    </source>
</evidence>
<dbReference type="EMBL" id="CAJOBC010067167">
    <property type="protein sequence ID" value="CAF4230433.1"/>
    <property type="molecule type" value="Genomic_DNA"/>
</dbReference>
<dbReference type="Proteomes" id="UP000663829">
    <property type="component" value="Unassembled WGS sequence"/>
</dbReference>
<dbReference type="AlphaFoldDB" id="A0A815HNJ7"/>
<accession>A0A815HNJ7</accession>
<protein>
    <submittedName>
        <fullName evidence="2">Uncharacterized protein</fullName>
    </submittedName>
</protein>
<name>A0A815HNJ7_9BILA</name>